<evidence type="ECO:0000313" key="2">
    <source>
        <dbReference type="Proteomes" id="UP000828390"/>
    </source>
</evidence>
<dbReference type="AlphaFoldDB" id="A0A9D4ECT5"/>
<evidence type="ECO:0000313" key="1">
    <source>
        <dbReference type="EMBL" id="KAH3776995.1"/>
    </source>
</evidence>
<dbReference type="Proteomes" id="UP000828390">
    <property type="component" value="Unassembled WGS sequence"/>
</dbReference>
<keyword evidence="2" id="KW-1185">Reference proteome</keyword>
<dbReference type="EMBL" id="JAIWYP010000009">
    <property type="protein sequence ID" value="KAH3776995.1"/>
    <property type="molecule type" value="Genomic_DNA"/>
</dbReference>
<reference evidence="1" key="1">
    <citation type="journal article" date="2019" name="bioRxiv">
        <title>The Genome of the Zebra Mussel, Dreissena polymorpha: A Resource for Invasive Species Research.</title>
        <authorList>
            <person name="McCartney M.A."/>
            <person name="Auch B."/>
            <person name="Kono T."/>
            <person name="Mallez S."/>
            <person name="Zhang Y."/>
            <person name="Obille A."/>
            <person name="Becker A."/>
            <person name="Abrahante J.E."/>
            <person name="Garbe J."/>
            <person name="Badalamenti J.P."/>
            <person name="Herman A."/>
            <person name="Mangelson H."/>
            <person name="Liachko I."/>
            <person name="Sullivan S."/>
            <person name="Sone E.D."/>
            <person name="Koren S."/>
            <person name="Silverstein K.A.T."/>
            <person name="Beckman K.B."/>
            <person name="Gohl D.M."/>
        </authorList>
    </citation>
    <scope>NUCLEOTIDE SEQUENCE</scope>
    <source>
        <strain evidence="1">Duluth1</strain>
        <tissue evidence="1">Whole animal</tissue>
    </source>
</reference>
<name>A0A9D4ECT5_DREPO</name>
<comment type="caution">
    <text evidence="1">The sequence shown here is derived from an EMBL/GenBank/DDBJ whole genome shotgun (WGS) entry which is preliminary data.</text>
</comment>
<gene>
    <name evidence="1" type="ORF">DPMN_178429</name>
</gene>
<organism evidence="1 2">
    <name type="scientific">Dreissena polymorpha</name>
    <name type="common">Zebra mussel</name>
    <name type="synonym">Mytilus polymorpha</name>
    <dbReference type="NCBI Taxonomy" id="45954"/>
    <lineage>
        <taxon>Eukaryota</taxon>
        <taxon>Metazoa</taxon>
        <taxon>Spiralia</taxon>
        <taxon>Lophotrochozoa</taxon>
        <taxon>Mollusca</taxon>
        <taxon>Bivalvia</taxon>
        <taxon>Autobranchia</taxon>
        <taxon>Heteroconchia</taxon>
        <taxon>Euheterodonta</taxon>
        <taxon>Imparidentia</taxon>
        <taxon>Neoheterodontei</taxon>
        <taxon>Myida</taxon>
        <taxon>Dreissenoidea</taxon>
        <taxon>Dreissenidae</taxon>
        <taxon>Dreissena</taxon>
    </lineage>
</organism>
<proteinExistence type="predicted"/>
<accession>A0A9D4ECT5</accession>
<reference evidence="1" key="2">
    <citation type="submission" date="2020-11" db="EMBL/GenBank/DDBJ databases">
        <authorList>
            <person name="McCartney M.A."/>
            <person name="Auch B."/>
            <person name="Kono T."/>
            <person name="Mallez S."/>
            <person name="Becker A."/>
            <person name="Gohl D.M."/>
            <person name="Silverstein K.A.T."/>
            <person name="Koren S."/>
            <person name="Bechman K.B."/>
            <person name="Herman A."/>
            <person name="Abrahante J.E."/>
            <person name="Garbe J."/>
        </authorList>
    </citation>
    <scope>NUCLEOTIDE SEQUENCE</scope>
    <source>
        <strain evidence="1">Duluth1</strain>
        <tissue evidence="1">Whole animal</tissue>
    </source>
</reference>
<protein>
    <submittedName>
        <fullName evidence="1">Uncharacterized protein</fullName>
    </submittedName>
</protein>
<sequence>MWEERRLLIAIQGMFFCFKHPEVEDMEPQEKTFWLATTPLVSRVESLILTLRNQPRRGQRLREPVCQKLELEVCLNTSGTKNPYDLVSHDKSKGQVCTYRWL</sequence>